<dbReference type="PANTHER" id="PTHR33734">
    <property type="entry name" value="LYSM DOMAIN-CONTAINING GPI-ANCHORED PROTEIN 2"/>
    <property type="match status" value="1"/>
</dbReference>
<feature type="domain" description="LysM" evidence="1">
    <location>
        <begin position="339"/>
        <end position="382"/>
    </location>
</feature>
<dbReference type="Pfam" id="PF01464">
    <property type="entry name" value="SLT"/>
    <property type="match status" value="1"/>
</dbReference>
<evidence type="ECO:0000259" key="1">
    <source>
        <dbReference type="PROSITE" id="PS51782"/>
    </source>
</evidence>
<reference evidence="3" key="1">
    <citation type="journal article" date="2019" name="Int. J. Syst. Evol. Microbiol.">
        <title>Halobacteriovorax valvorus sp. nov., a novel prokaryotic predator isolated from coastal seawater of China.</title>
        <authorList>
            <person name="Chen M.-X."/>
        </authorList>
    </citation>
    <scope>NUCLEOTIDE SEQUENCE [LARGE SCALE GENOMIC DNA]</scope>
    <source>
        <strain evidence="3">BL9</strain>
    </source>
</reference>
<dbReference type="PROSITE" id="PS51782">
    <property type="entry name" value="LYSM"/>
    <property type="match status" value="3"/>
</dbReference>
<sequence>MKKINILLPLIILVSCANVKPKYTKGIDHEKVEQPSVVYKEVVKYKEKELESLKSYTINNMDRLELHYHKKHFDFWVKYFTEKQRDLFIRYVNNGAKYRNVIEKIMRSHGLPEDLFFVGLIESGYNTFIKSKAAAVGPWQFIKATGKRYKLRVDSYVDERTHIIKSTEAAAQYFKDLYNIFGSWELALVAYNKGEYGIIRSIRKGKTRDYMKLVSRKLIPTETIYYVPKVAAVREIYNNPEKYGIKITESKDSPFEKVKAHRVSSSFNLYKFAKARGISAKTLKVLNPDLKRKWIKVNRRRAQDIFLPSSNFTDYKSLAEYETRKYLKGSASSSSKTAGVYRVRRGDNLSTIASRLGVRVSDLKRINGIRGSKILVGQRLKYSTRGEMVTHRVRRGDNLIEIARRYGVSVRSIKSLNGLRSSKIFIGQKLKIASNNAKRVALKKYRVRRGDNLTAIARKFKTSIRKIKKVNSIRGSALYAGQVIKVPSEG</sequence>
<dbReference type="InterPro" id="IPR018392">
    <property type="entry name" value="LysM"/>
</dbReference>
<keyword evidence="3" id="KW-1185">Reference proteome</keyword>
<feature type="domain" description="LysM" evidence="1">
    <location>
        <begin position="443"/>
        <end position="486"/>
    </location>
</feature>
<organism evidence="2 3">
    <name type="scientific">Halobacteriovorax vibrionivorans</name>
    <dbReference type="NCBI Taxonomy" id="2152716"/>
    <lineage>
        <taxon>Bacteria</taxon>
        <taxon>Pseudomonadati</taxon>
        <taxon>Bdellovibrionota</taxon>
        <taxon>Bacteriovoracia</taxon>
        <taxon>Bacteriovoracales</taxon>
        <taxon>Halobacteriovoraceae</taxon>
        <taxon>Halobacteriovorax</taxon>
    </lineage>
</organism>
<evidence type="ECO:0000313" key="3">
    <source>
        <dbReference type="Proteomes" id="UP000443582"/>
    </source>
</evidence>
<comment type="caution">
    <text evidence="2">The sequence shown here is derived from an EMBL/GenBank/DDBJ whole genome shotgun (WGS) entry which is preliminary data.</text>
</comment>
<dbReference type="Gene3D" id="1.10.530.10">
    <property type="match status" value="1"/>
</dbReference>
<protein>
    <submittedName>
        <fullName evidence="2">LysM peptidoglycan-binding domain-containing protein</fullName>
    </submittedName>
</protein>
<dbReference type="PROSITE" id="PS51257">
    <property type="entry name" value="PROKAR_LIPOPROTEIN"/>
    <property type="match status" value="1"/>
</dbReference>
<proteinExistence type="predicted"/>
<accession>A0ABY0IIC1</accession>
<dbReference type="Proteomes" id="UP000443582">
    <property type="component" value="Unassembled WGS sequence"/>
</dbReference>
<name>A0ABY0IIC1_9BACT</name>
<dbReference type="SUPFAM" id="SSF53955">
    <property type="entry name" value="Lysozyme-like"/>
    <property type="match status" value="1"/>
</dbReference>
<dbReference type="CDD" id="cd16894">
    <property type="entry name" value="MltD-like"/>
    <property type="match status" value="1"/>
</dbReference>
<dbReference type="SMART" id="SM00257">
    <property type="entry name" value="LysM"/>
    <property type="match status" value="3"/>
</dbReference>
<dbReference type="InterPro" id="IPR036779">
    <property type="entry name" value="LysM_dom_sf"/>
</dbReference>
<dbReference type="PANTHER" id="PTHR33734:SF22">
    <property type="entry name" value="MEMBRANE-BOUND LYTIC MUREIN TRANSGLYCOSYLASE D"/>
    <property type="match status" value="1"/>
</dbReference>
<gene>
    <name evidence="2" type="ORF">DAY19_06310</name>
</gene>
<evidence type="ECO:0000313" key="2">
    <source>
        <dbReference type="EMBL" id="RZF21294.1"/>
    </source>
</evidence>
<dbReference type="InterPro" id="IPR023346">
    <property type="entry name" value="Lysozyme-like_dom_sf"/>
</dbReference>
<dbReference type="SUPFAM" id="SSF54106">
    <property type="entry name" value="LysM domain"/>
    <property type="match status" value="3"/>
</dbReference>
<dbReference type="InterPro" id="IPR008258">
    <property type="entry name" value="Transglycosylase_SLT_dom_1"/>
</dbReference>
<dbReference type="CDD" id="cd00118">
    <property type="entry name" value="LysM"/>
    <property type="match status" value="3"/>
</dbReference>
<dbReference type="Gene3D" id="3.10.350.10">
    <property type="entry name" value="LysM domain"/>
    <property type="match status" value="3"/>
</dbReference>
<dbReference type="EMBL" id="QDKL01000002">
    <property type="protein sequence ID" value="RZF21294.1"/>
    <property type="molecule type" value="Genomic_DNA"/>
</dbReference>
<feature type="domain" description="LysM" evidence="1">
    <location>
        <begin position="389"/>
        <end position="432"/>
    </location>
</feature>
<dbReference type="RefSeq" id="WP_114706362.1">
    <property type="nucleotide sequence ID" value="NZ_QDKL01000002.1"/>
</dbReference>
<dbReference type="Pfam" id="PF01476">
    <property type="entry name" value="LysM"/>
    <property type="match status" value="3"/>
</dbReference>